<name>A7S1Q7_NEMVE</name>
<dbReference type="InterPro" id="IPR017452">
    <property type="entry name" value="GPCR_Rhodpsn_7TM"/>
</dbReference>
<dbReference type="PANTHER" id="PTHR24238:SF57">
    <property type="entry name" value="G-PROTEIN COUPLED RECEPTOR 83"/>
    <property type="match status" value="1"/>
</dbReference>
<reference evidence="11 12" key="1">
    <citation type="journal article" date="2007" name="Science">
        <title>Sea anemone genome reveals ancestral eumetazoan gene repertoire and genomic organization.</title>
        <authorList>
            <person name="Putnam N.H."/>
            <person name="Srivastava M."/>
            <person name="Hellsten U."/>
            <person name="Dirks B."/>
            <person name="Chapman J."/>
            <person name="Salamov A."/>
            <person name="Terry A."/>
            <person name="Shapiro H."/>
            <person name="Lindquist E."/>
            <person name="Kapitonov V.V."/>
            <person name="Jurka J."/>
            <person name="Genikhovich G."/>
            <person name="Grigoriev I.V."/>
            <person name="Lucas S.M."/>
            <person name="Steele R.E."/>
            <person name="Finnerty J.R."/>
            <person name="Technau U."/>
            <person name="Martindale M.Q."/>
            <person name="Rokhsar D.S."/>
        </authorList>
    </citation>
    <scope>NUCLEOTIDE SEQUENCE [LARGE SCALE GENOMIC DNA]</scope>
    <source>
        <strain evidence="12">CH2 X CH6</strain>
    </source>
</reference>
<dbReference type="AlphaFoldDB" id="A7S1Q7"/>
<dbReference type="Proteomes" id="UP000001593">
    <property type="component" value="Unassembled WGS sequence"/>
</dbReference>
<keyword evidence="5 9" id="KW-0472">Membrane</keyword>
<keyword evidence="6 8" id="KW-0675">Receptor</keyword>
<evidence type="ECO:0000256" key="6">
    <source>
        <dbReference type="ARBA" id="ARBA00023170"/>
    </source>
</evidence>
<dbReference type="CDD" id="cd00637">
    <property type="entry name" value="7tm_classA_rhodopsin-like"/>
    <property type="match status" value="1"/>
</dbReference>
<evidence type="ECO:0000256" key="4">
    <source>
        <dbReference type="ARBA" id="ARBA00023040"/>
    </source>
</evidence>
<keyword evidence="7 8" id="KW-0807">Transducer</keyword>
<dbReference type="Pfam" id="PF00001">
    <property type="entry name" value="7tm_1"/>
    <property type="match status" value="1"/>
</dbReference>
<proteinExistence type="inferred from homology"/>
<evidence type="ECO:0000256" key="3">
    <source>
        <dbReference type="ARBA" id="ARBA00022989"/>
    </source>
</evidence>
<dbReference type="EMBL" id="DS469565">
    <property type="protein sequence ID" value="EDO42358.1"/>
    <property type="molecule type" value="Genomic_DNA"/>
</dbReference>
<dbReference type="Gene3D" id="1.20.1070.10">
    <property type="entry name" value="Rhodopsin 7-helix transmembrane proteins"/>
    <property type="match status" value="1"/>
</dbReference>
<evidence type="ECO:0000313" key="11">
    <source>
        <dbReference type="EMBL" id="EDO42358.1"/>
    </source>
</evidence>
<evidence type="ECO:0000256" key="5">
    <source>
        <dbReference type="ARBA" id="ARBA00023136"/>
    </source>
</evidence>
<evidence type="ECO:0000259" key="10">
    <source>
        <dbReference type="PROSITE" id="PS50262"/>
    </source>
</evidence>
<dbReference type="GO" id="GO:0007218">
    <property type="term" value="P:neuropeptide signaling pathway"/>
    <property type="evidence" value="ECO:0000318"/>
    <property type="project" value="GO_Central"/>
</dbReference>
<feature type="transmembrane region" description="Helical" evidence="9">
    <location>
        <begin position="133"/>
        <end position="152"/>
    </location>
</feature>
<dbReference type="PhylomeDB" id="A7S1Q7"/>
<dbReference type="InterPro" id="IPR000276">
    <property type="entry name" value="GPCR_Rhodpsn"/>
</dbReference>
<protein>
    <recommendedName>
        <fullName evidence="10">G-protein coupled receptors family 1 profile domain-containing protein</fullName>
    </recommendedName>
</protein>
<accession>A7S1Q7</accession>
<dbReference type="PROSITE" id="PS00237">
    <property type="entry name" value="G_PROTEIN_RECEP_F1_1"/>
    <property type="match status" value="1"/>
</dbReference>
<feature type="domain" description="G-protein coupled receptors family 1 profile" evidence="10">
    <location>
        <begin position="30"/>
        <end position="257"/>
    </location>
</feature>
<evidence type="ECO:0000256" key="8">
    <source>
        <dbReference type="RuleBase" id="RU000688"/>
    </source>
</evidence>
<comment type="subcellular location">
    <subcellularLocation>
        <location evidence="1">Membrane</location>
        <topology evidence="1">Multi-pass membrane protein</topology>
    </subcellularLocation>
</comment>
<dbReference type="HOGENOM" id="CLU_1082985_0_0_1"/>
<dbReference type="SUPFAM" id="SSF81321">
    <property type="entry name" value="Family A G protein-coupled receptor-like"/>
    <property type="match status" value="1"/>
</dbReference>
<evidence type="ECO:0000256" key="2">
    <source>
        <dbReference type="ARBA" id="ARBA00022692"/>
    </source>
</evidence>
<feature type="transmembrane region" description="Helical" evidence="9">
    <location>
        <begin position="92"/>
        <end position="112"/>
    </location>
</feature>
<feature type="transmembrane region" description="Helical" evidence="9">
    <location>
        <begin position="179"/>
        <end position="205"/>
    </location>
</feature>
<dbReference type="PROSITE" id="PS50262">
    <property type="entry name" value="G_PROTEIN_RECEP_F1_2"/>
    <property type="match status" value="1"/>
</dbReference>
<evidence type="ECO:0000256" key="7">
    <source>
        <dbReference type="ARBA" id="ARBA00023224"/>
    </source>
</evidence>
<evidence type="ECO:0000256" key="9">
    <source>
        <dbReference type="SAM" id="Phobius"/>
    </source>
</evidence>
<keyword evidence="12" id="KW-1185">Reference proteome</keyword>
<dbReference type="GO" id="GO:0008188">
    <property type="term" value="F:neuropeptide receptor activity"/>
    <property type="evidence" value="ECO:0000318"/>
    <property type="project" value="GO_Central"/>
</dbReference>
<evidence type="ECO:0000256" key="1">
    <source>
        <dbReference type="ARBA" id="ARBA00004141"/>
    </source>
</evidence>
<comment type="similarity">
    <text evidence="8">Belongs to the G-protein coupled receptor 1 family.</text>
</comment>
<dbReference type="PANTHER" id="PTHR24238">
    <property type="entry name" value="G-PROTEIN COUPLED RECEPTOR"/>
    <property type="match status" value="1"/>
</dbReference>
<keyword evidence="2 8" id="KW-0812">Transmembrane</keyword>
<feature type="transmembrane region" description="Helical" evidence="9">
    <location>
        <begin position="60"/>
        <end position="80"/>
    </location>
</feature>
<dbReference type="PRINTS" id="PR00237">
    <property type="entry name" value="GPCRRHODOPSN"/>
</dbReference>
<keyword evidence="4 8" id="KW-0297">G-protein coupled receptor</keyword>
<dbReference type="GO" id="GO:0005886">
    <property type="term" value="C:plasma membrane"/>
    <property type="evidence" value="ECO:0000318"/>
    <property type="project" value="GO_Central"/>
</dbReference>
<gene>
    <name evidence="11" type="ORF">NEMVEDRAFT_v1g205445</name>
</gene>
<evidence type="ECO:0000313" key="12">
    <source>
        <dbReference type="Proteomes" id="UP000001593"/>
    </source>
</evidence>
<sequence length="257" mass="29253">MGYQHGVTGLSCRGTCLHLSWEQEQRQFLGNFKKLQADAPLALGKKHECSLTLYFMKSLAITDLLCSLVNAPLTCMFIYVDMLNSDWACKVYHMPLFGLPCITITNLTVIAMERYLAIFRPFWCPSQSFSKKLVIMAWVVGGSLGIILTLPIRNTHVVINSEVNTSTCLAGNEKVWEKAVFSVVMFLVYFVPNLVMLYTAVAIIINRRKRQESSQNKFQYIDTGTGMALQGFKNVYEHNLRLSYPVTRYSLYREETA</sequence>
<organism evidence="11 12">
    <name type="scientific">Nematostella vectensis</name>
    <name type="common">Starlet sea anemone</name>
    <dbReference type="NCBI Taxonomy" id="45351"/>
    <lineage>
        <taxon>Eukaryota</taxon>
        <taxon>Metazoa</taxon>
        <taxon>Cnidaria</taxon>
        <taxon>Anthozoa</taxon>
        <taxon>Hexacorallia</taxon>
        <taxon>Actiniaria</taxon>
        <taxon>Edwardsiidae</taxon>
        <taxon>Nematostella</taxon>
    </lineage>
</organism>
<dbReference type="InParanoid" id="A7S1Q7"/>
<keyword evidence="3 9" id="KW-1133">Transmembrane helix</keyword>